<keyword evidence="5 7" id="KW-1133">Transmembrane helix</keyword>
<feature type="transmembrane region" description="Helical" evidence="7">
    <location>
        <begin position="131"/>
        <end position="152"/>
    </location>
</feature>
<feature type="transmembrane region" description="Helical" evidence="7">
    <location>
        <begin position="262"/>
        <end position="280"/>
    </location>
</feature>
<feature type="transmembrane region" description="Helical" evidence="7">
    <location>
        <begin position="187"/>
        <end position="206"/>
    </location>
</feature>
<dbReference type="NCBIfam" id="NF007111">
    <property type="entry name" value="PRK09560.1"/>
    <property type="match status" value="1"/>
</dbReference>
<feature type="transmembrane region" description="Helical" evidence="7">
    <location>
        <begin position="332"/>
        <end position="354"/>
    </location>
</feature>
<comment type="function">
    <text evidence="7">Na(+)/H(+) antiporter that extrudes sodium in exchange for external protons.</text>
</comment>
<evidence type="ECO:0000313" key="9">
    <source>
        <dbReference type="Proteomes" id="UP000006639"/>
    </source>
</evidence>
<dbReference type="RefSeq" id="WP_013951551.1">
    <property type="nucleotide sequence ID" value="NC_015722.1"/>
</dbReference>
<dbReference type="NCBIfam" id="NF007112">
    <property type="entry name" value="PRK09561.1"/>
    <property type="match status" value="1"/>
</dbReference>
<dbReference type="NCBIfam" id="TIGR00773">
    <property type="entry name" value="NhaA"/>
    <property type="match status" value="1"/>
</dbReference>
<keyword evidence="9" id="KW-1185">Reference proteome</keyword>
<evidence type="ECO:0000256" key="6">
    <source>
        <dbReference type="ARBA" id="ARBA00023136"/>
    </source>
</evidence>
<dbReference type="GO" id="GO:0006885">
    <property type="term" value="P:regulation of pH"/>
    <property type="evidence" value="ECO:0007669"/>
    <property type="project" value="UniProtKB-UniRule"/>
</dbReference>
<dbReference type="Gene3D" id="1.20.1530.10">
    <property type="entry name" value="Na+/H+ antiporter like domain"/>
    <property type="match status" value="1"/>
</dbReference>
<keyword evidence="3 7" id="KW-1003">Cell membrane</keyword>
<comment type="similarity">
    <text evidence="2 7">Belongs to the NhaA Na(+)/H(+) (TC 2.A.33) antiporter family.</text>
</comment>
<dbReference type="HOGENOM" id="CLU_015803_1_0_5"/>
<dbReference type="KEGG" id="mmn:midi_01081"/>
<evidence type="ECO:0000256" key="7">
    <source>
        <dbReference type="HAMAP-Rule" id="MF_01844"/>
    </source>
</evidence>
<dbReference type="GO" id="GO:0005886">
    <property type="term" value="C:plasma membrane"/>
    <property type="evidence" value="ECO:0007669"/>
    <property type="project" value="UniProtKB-SubCell"/>
</dbReference>
<dbReference type="PANTHER" id="PTHR30341:SF0">
    <property type="entry name" value="NA(+)_H(+) ANTIPORTER NHAA"/>
    <property type="match status" value="1"/>
</dbReference>
<accession>F7XTZ9</accession>
<keyword evidence="7" id="KW-0406">Ion transport</keyword>
<evidence type="ECO:0000256" key="4">
    <source>
        <dbReference type="ARBA" id="ARBA00022692"/>
    </source>
</evidence>
<evidence type="ECO:0000256" key="3">
    <source>
        <dbReference type="ARBA" id="ARBA00022475"/>
    </source>
</evidence>
<dbReference type="GO" id="GO:0015385">
    <property type="term" value="F:sodium:proton antiporter activity"/>
    <property type="evidence" value="ECO:0007669"/>
    <property type="project" value="UniProtKB-UniRule"/>
</dbReference>
<feature type="transmembrane region" description="Helical" evidence="7">
    <location>
        <begin position="158"/>
        <end position="180"/>
    </location>
</feature>
<feature type="transmembrane region" description="Helical" evidence="7">
    <location>
        <begin position="20"/>
        <end position="45"/>
    </location>
</feature>
<keyword evidence="7" id="KW-0050">Antiport</keyword>
<keyword evidence="6 7" id="KW-0472">Membrane</keyword>
<dbReference type="STRING" id="696127.midi_01081"/>
<evidence type="ECO:0000313" key="8">
    <source>
        <dbReference type="EMBL" id="AEI89358.1"/>
    </source>
</evidence>
<dbReference type="Pfam" id="PF06965">
    <property type="entry name" value="Na_H_antiport_1"/>
    <property type="match status" value="1"/>
</dbReference>
<evidence type="ECO:0000256" key="5">
    <source>
        <dbReference type="ARBA" id="ARBA00022989"/>
    </source>
</evidence>
<keyword evidence="7" id="KW-0813">Transport</keyword>
<protein>
    <recommendedName>
        <fullName evidence="7">Na(+)/H(+) antiporter NhaA</fullName>
    </recommendedName>
    <alternativeName>
        <fullName evidence="7">Sodium/proton antiporter NhaA</fullName>
    </alternativeName>
</protein>
<feature type="transmembrane region" description="Helical" evidence="7">
    <location>
        <begin position="360"/>
        <end position="383"/>
    </location>
</feature>
<feature type="transmembrane region" description="Helical" evidence="7">
    <location>
        <begin position="99"/>
        <end position="119"/>
    </location>
</feature>
<dbReference type="EMBL" id="CP002130">
    <property type="protein sequence ID" value="AEI89358.1"/>
    <property type="molecule type" value="Genomic_DNA"/>
</dbReference>
<dbReference type="InterPro" id="IPR023171">
    <property type="entry name" value="Na/H_antiporter_dom_sf"/>
</dbReference>
<keyword evidence="7" id="KW-0915">Sodium</keyword>
<sequence>MIPKGLTNFALLIHNAVEKGLLLFIATFLTLIVSNSSCASCYEAFFQTKISLAFAHHSLGLSIREWINDLLMAVFFFSVGMEIKRELVVGHLSKGEQRVLPLVGAVGGVVFPIIIFILFNKNYELNMKGWAIPAATDIAFALGVLALCGKGLPISLRVFLTALAIIDDLIAVLIIAFFYTDSLQLQYLWYVGLCVIFLSILCSKKIFSGPIYLVTGMIMWSLILASGIHATIAGVIMGLFIPITATDGSKPIENIEKSLYPLVAYIIIPVFAFANSGVNLSNLSWEVFCSPIVLGITLGLFVGKQLGIFGTVYLLVKTKITSLPENTDLKQFYSIAIICGIGFTMSLFMNVLAFDEVEEYTSIVKIGVLSGSLLSFIFGALVLKITQKTN</sequence>
<feature type="transmembrane region" description="Helical" evidence="7">
    <location>
        <begin position="218"/>
        <end position="241"/>
    </location>
</feature>
<proteinExistence type="inferred from homology"/>
<evidence type="ECO:0000256" key="1">
    <source>
        <dbReference type="ARBA" id="ARBA00004429"/>
    </source>
</evidence>
<dbReference type="HAMAP" id="MF_01844">
    <property type="entry name" value="NhaA"/>
    <property type="match status" value="1"/>
</dbReference>
<gene>
    <name evidence="7 8" type="primary">nhaA</name>
    <name evidence="8" type="ordered locus">midi_01081</name>
</gene>
<dbReference type="AlphaFoldDB" id="F7XTZ9"/>
<dbReference type="InterPro" id="IPR004670">
    <property type="entry name" value="NhaA"/>
</dbReference>
<dbReference type="Proteomes" id="UP000006639">
    <property type="component" value="Chromosome"/>
</dbReference>
<keyword evidence="4 7" id="KW-0812">Transmembrane</keyword>
<keyword evidence="7" id="KW-0739">Sodium transport</keyword>
<name>F7XTZ9_MIDMI</name>
<comment type="catalytic activity">
    <reaction evidence="7">
        <text>Na(+)(in) + 2 H(+)(out) = Na(+)(out) + 2 H(+)(in)</text>
        <dbReference type="Rhea" id="RHEA:29251"/>
        <dbReference type="ChEBI" id="CHEBI:15378"/>
        <dbReference type="ChEBI" id="CHEBI:29101"/>
    </reaction>
</comment>
<evidence type="ECO:0000256" key="2">
    <source>
        <dbReference type="ARBA" id="ARBA00008041"/>
    </source>
</evidence>
<comment type="subcellular location">
    <subcellularLocation>
        <location evidence="1">Cell inner membrane</location>
        <topology evidence="1">Multi-pass membrane protein</topology>
    </subcellularLocation>
</comment>
<organism evidence="8 9">
    <name type="scientific">Midichloria mitochondrii (strain IricVA)</name>
    <dbReference type="NCBI Taxonomy" id="696127"/>
    <lineage>
        <taxon>Bacteria</taxon>
        <taxon>Pseudomonadati</taxon>
        <taxon>Pseudomonadota</taxon>
        <taxon>Alphaproteobacteria</taxon>
        <taxon>Rickettsiales</taxon>
        <taxon>Candidatus Midichloriaceae</taxon>
        <taxon>Candidatus Midichloria</taxon>
    </lineage>
</organism>
<feature type="transmembrane region" description="Helical" evidence="7">
    <location>
        <begin position="292"/>
        <end position="316"/>
    </location>
</feature>
<dbReference type="PANTHER" id="PTHR30341">
    <property type="entry name" value="SODIUM ION/PROTON ANTIPORTER NHAA-RELATED"/>
    <property type="match status" value="1"/>
</dbReference>
<reference evidence="8 9" key="1">
    <citation type="journal article" date="2011" name="Mol. Biol. Evol.">
        <title>Phylogenomic evidence for the presence of a flagellum and cbb3 oxidase in the free-living mitochondrial ancestor.</title>
        <authorList>
            <person name="Sassera D."/>
            <person name="Lo N."/>
            <person name="Epis S."/>
            <person name="D'Auria G."/>
            <person name="Montagna M."/>
            <person name="Comandatore F."/>
            <person name="Horner D."/>
            <person name="Pereto J."/>
            <person name="Luciano A.M."/>
            <person name="Franciosi F."/>
            <person name="Ferri E."/>
            <person name="Crotti E."/>
            <person name="Bazzocchi C."/>
            <person name="Daffonchio D."/>
            <person name="Sacchi L."/>
            <person name="Moya A."/>
            <person name="Latorre A."/>
            <person name="Bandi C."/>
        </authorList>
    </citation>
    <scope>NUCLEOTIDE SEQUENCE [LARGE SCALE GENOMIC DNA]</scope>
    <source>
        <strain evidence="8 9">IricVA</strain>
    </source>
</reference>
<dbReference type="OrthoDB" id="9808135at2"/>